<keyword evidence="1" id="KW-0175">Coiled coil</keyword>
<proteinExistence type="predicted"/>
<name>A0ABT0K593_9ACTN</name>
<organism evidence="2 3">
    <name type="scientific">Frankia umida</name>
    <dbReference type="NCBI Taxonomy" id="573489"/>
    <lineage>
        <taxon>Bacteria</taxon>
        <taxon>Bacillati</taxon>
        <taxon>Actinomycetota</taxon>
        <taxon>Actinomycetes</taxon>
        <taxon>Frankiales</taxon>
        <taxon>Frankiaceae</taxon>
        <taxon>Frankia</taxon>
    </lineage>
</organism>
<dbReference type="Proteomes" id="UP001201873">
    <property type="component" value="Unassembled WGS sequence"/>
</dbReference>
<dbReference type="SUPFAM" id="SSF46689">
    <property type="entry name" value="Homeodomain-like"/>
    <property type="match status" value="1"/>
</dbReference>
<protein>
    <submittedName>
        <fullName evidence="2">Transposase</fullName>
    </submittedName>
</protein>
<dbReference type="RefSeq" id="WP_248826750.1">
    <property type="nucleotide sequence ID" value="NZ_JALKFT010000040.1"/>
</dbReference>
<gene>
    <name evidence="2" type="ORF">MXD59_23370</name>
</gene>
<comment type="caution">
    <text evidence="2">The sequence shown here is derived from an EMBL/GenBank/DDBJ whole genome shotgun (WGS) entry which is preliminary data.</text>
</comment>
<sequence>MTQKRKRYSPEFKDEAVKMVIETSRPIADVARELGILEGTLGVWVAAYRRAHAGEAPSPAAEDNTRIRELERQNRELLMENSFLKKAGVPRALKVAC</sequence>
<evidence type="ECO:0000256" key="1">
    <source>
        <dbReference type="SAM" id="Coils"/>
    </source>
</evidence>
<dbReference type="Gene3D" id="1.10.10.60">
    <property type="entry name" value="Homeodomain-like"/>
    <property type="match status" value="1"/>
</dbReference>
<reference evidence="2 3" key="1">
    <citation type="submission" date="2022-04" db="EMBL/GenBank/DDBJ databases">
        <title>Genome diversity in the genus Frankia.</title>
        <authorList>
            <person name="Carlos-Shanley C."/>
            <person name="Hahn D."/>
        </authorList>
    </citation>
    <scope>NUCLEOTIDE SEQUENCE [LARGE SCALE GENOMIC DNA]</scope>
    <source>
        <strain evidence="2 3">Ag45/Mut15</strain>
    </source>
</reference>
<dbReference type="InterPro" id="IPR009057">
    <property type="entry name" value="Homeodomain-like_sf"/>
</dbReference>
<accession>A0ABT0K593</accession>
<dbReference type="InterPro" id="IPR002514">
    <property type="entry name" value="Transposase_8"/>
</dbReference>
<feature type="coiled-coil region" evidence="1">
    <location>
        <begin position="60"/>
        <end position="87"/>
    </location>
</feature>
<dbReference type="EMBL" id="JALKFT010000040">
    <property type="protein sequence ID" value="MCK9878667.1"/>
    <property type="molecule type" value="Genomic_DNA"/>
</dbReference>
<evidence type="ECO:0000313" key="3">
    <source>
        <dbReference type="Proteomes" id="UP001201873"/>
    </source>
</evidence>
<evidence type="ECO:0000313" key="2">
    <source>
        <dbReference type="EMBL" id="MCK9878667.1"/>
    </source>
</evidence>
<dbReference type="Pfam" id="PF01527">
    <property type="entry name" value="HTH_Tnp_1"/>
    <property type="match status" value="1"/>
</dbReference>
<keyword evidence="3" id="KW-1185">Reference proteome</keyword>